<name>A0A075AMD3_ROZAC</name>
<dbReference type="AlphaFoldDB" id="A0A075AMD3"/>
<dbReference type="OrthoDB" id="1713558at2759"/>
<evidence type="ECO:0000313" key="4">
    <source>
        <dbReference type="Proteomes" id="UP000030755"/>
    </source>
</evidence>
<organism evidence="3 4">
    <name type="scientific">Rozella allomycis (strain CSF55)</name>
    <dbReference type="NCBI Taxonomy" id="988480"/>
    <lineage>
        <taxon>Eukaryota</taxon>
        <taxon>Fungi</taxon>
        <taxon>Fungi incertae sedis</taxon>
        <taxon>Cryptomycota</taxon>
        <taxon>Cryptomycota incertae sedis</taxon>
        <taxon>Rozella</taxon>
    </lineage>
</organism>
<reference evidence="3 4" key="1">
    <citation type="journal article" date="2013" name="Curr. Biol.">
        <title>Shared signatures of parasitism and phylogenomics unite Cryptomycota and microsporidia.</title>
        <authorList>
            <person name="James T.Y."/>
            <person name="Pelin A."/>
            <person name="Bonen L."/>
            <person name="Ahrendt S."/>
            <person name="Sain D."/>
            <person name="Corradi N."/>
            <person name="Stajich J.E."/>
        </authorList>
    </citation>
    <scope>NUCLEOTIDE SEQUENCE [LARGE SCALE GENOMIC DNA]</scope>
    <source>
        <strain evidence="3 4">CSF55</strain>
    </source>
</reference>
<evidence type="ECO:0000256" key="1">
    <source>
        <dbReference type="SAM" id="MobiDB-lite"/>
    </source>
</evidence>
<dbReference type="Proteomes" id="UP000030755">
    <property type="component" value="Unassembled WGS sequence"/>
</dbReference>
<accession>A0A075AMD3</accession>
<feature type="domain" description="26S proteasome non-ATPase regulatory subunit 3 N-terminal TPR repeats" evidence="2">
    <location>
        <begin position="49"/>
        <end position="184"/>
    </location>
</feature>
<evidence type="ECO:0000259" key="2">
    <source>
        <dbReference type="Pfam" id="PF25573"/>
    </source>
</evidence>
<proteinExistence type="predicted"/>
<sequence length="235" mass="26361">MVSTTASNNIKDQKSTSEMQVDKTPAEVQKTAVAGMDYFRILAAGMVAKGVNNNEKRFITRVVRGVNALKKRLNGEIVCLAMQGLVSKSSGVRKNIEGIFGFKSEEMEVDKNEQSSGVRKSIEGIFGFKSEEMEVDKNEQSIPEVEYYFGLLALVHLIESKRLEDAANFVNMLVGNLQKTDRQSKRLEEAANFVNILVGNLQKTDRRSLDQIAAKIYFYYGRIFELKNSGEEIRG</sequence>
<gene>
    <name evidence="3" type="ORF">O9G_006072</name>
</gene>
<keyword evidence="4" id="KW-1185">Reference proteome</keyword>
<dbReference type="InterPro" id="IPR057985">
    <property type="entry name" value="TPR_PSMD3_N"/>
</dbReference>
<dbReference type="STRING" id="988480.A0A075AMD3"/>
<feature type="region of interest" description="Disordered" evidence="1">
    <location>
        <begin position="1"/>
        <end position="24"/>
    </location>
</feature>
<dbReference type="EMBL" id="KE561403">
    <property type="protein sequence ID" value="EPZ30749.1"/>
    <property type="molecule type" value="Genomic_DNA"/>
</dbReference>
<evidence type="ECO:0000313" key="3">
    <source>
        <dbReference type="EMBL" id="EPZ30749.1"/>
    </source>
</evidence>
<dbReference type="Pfam" id="PF25573">
    <property type="entry name" value="TPR_PSMD3_N"/>
    <property type="match status" value="1"/>
</dbReference>
<feature type="compositionally biased region" description="Polar residues" evidence="1">
    <location>
        <begin position="1"/>
        <end position="10"/>
    </location>
</feature>
<feature type="compositionally biased region" description="Basic and acidic residues" evidence="1">
    <location>
        <begin position="11"/>
        <end position="24"/>
    </location>
</feature>
<protein>
    <recommendedName>
        <fullName evidence="2">26S proteasome non-ATPase regulatory subunit 3 N-terminal TPR repeats domain-containing protein</fullName>
    </recommendedName>
</protein>
<dbReference type="HOGENOM" id="CLU_1180788_0_0_1"/>